<feature type="transmembrane region" description="Helical" evidence="2">
    <location>
        <begin position="78"/>
        <end position="99"/>
    </location>
</feature>
<evidence type="ECO:0000256" key="1">
    <source>
        <dbReference type="SAM" id="MobiDB-lite"/>
    </source>
</evidence>
<dbReference type="EMBL" id="JAUSUH010000020">
    <property type="protein sequence ID" value="MDQ0350170.1"/>
    <property type="molecule type" value="Genomic_DNA"/>
</dbReference>
<dbReference type="Proteomes" id="UP001238467">
    <property type="component" value="Unassembled WGS sequence"/>
</dbReference>
<evidence type="ECO:0000313" key="3">
    <source>
        <dbReference type="EMBL" id="MDQ0350170.1"/>
    </source>
</evidence>
<sequence>MAERRGGAGAGEIEEAPAAPDGEFVDNELGLCGGQFAPRRPSWRDVSAGLAGGVLMGWRGMTALGCTVGVLLSGIHAGALSGWVFLVAAFAGLLIGLPLRRRIAG</sequence>
<protein>
    <submittedName>
        <fullName evidence="3">Membrane protein YedE/YeeE</fullName>
    </submittedName>
</protein>
<accession>A0ABU0DPP0</accession>
<feature type="transmembrane region" description="Helical" evidence="2">
    <location>
        <begin position="48"/>
        <end position="72"/>
    </location>
</feature>
<dbReference type="RefSeq" id="WP_370874837.1">
    <property type="nucleotide sequence ID" value="NZ_JAUSUH010000020.1"/>
</dbReference>
<dbReference type="Pfam" id="PF04143">
    <property type="entry name" value="Sulf_transp"/>
    <property type="match status" value="1"/>
</dbReference>
<feature type="region of interest" description="Disordered" evidence="1">
    <location>
        <begin position="1"/>
        <end position="22"/>
    </location>
</feature>
<name>A0ABU0DPP0_9HYPH</name>
<evidence type="ECO:0000313" key="4">
    <source>
        <dbReference type="Proteomes" id="UP001238467"/>
    </source>
</evidence>
<proteinExistence type="predicted"/>
<reference evidence="3 4" key="1">
    <citation type="submission" date="2023-07" db="EMBL/GenBank/DDBJ databases">
        <title>Genomic Encyclopedia of Type Strains, Phase IV (KMG-IV): sequencing the most valuable type-strain genomes for metagenomic binning, comparative biology and taxonomic classification.</title>
        <authorList>
            <person name="Goeker M."/>
        </authorList>
    </citation>
    <scope>NUCLEOTIDE SEQUENCE [LARGE SCALE GENOMIC DNA]</scope>
    <source>
        <strain evidence="3 4">DSM 1277</strain>
    </source>
</reference>
<keyword evidence="2" id="KW-0812">Transmembrane</keyword>
<organism evidence="3 4">
    <name type="scientific">Ancylobacter vacuolatus</name>
    <dbReference type="NCBI Taxonomy" id="223389"/>
    <lineage>
        <taxon>Bacteria</taxon>
        <taxon>Pseudomonadati</taxon>
        <taxon>Pseudomonadota</taxon>
        <taxon>Alphaproteobacteria</taxon>
        <taxon>Hyphomicrobiales</taxon>
        <taxon>Xanthobacteraceae</taxon>
        <taxon>Ancylobacter</taxon>
    </lineage>
</organism>
<keyword evidence="2" id="KW-1133">Transmembrane helix</keyword>
<comment type="caution">
    <text evidence="3">The sequence shown here is derived from an EMBL/GenBank/DDBJ whole genome shotgun (WGS) entry which is preliminary data.</text>
</comment>
<keyword evidence="2" id="KW-0472">Membrane</keyword>
<evidence type="ECO:0000256" key="2">
    <source>
        <dbReference type="SAM" id="Phobius"/>
    </source>
</evidence>
<keyword evidence="4" id="KW-1185">Reference proteome</keyword>
<dbReference type="InterPro" id="IPR007272">
    <property type="entry name" value="Sulf_transp_TsuA/YedE"/>
</dbReference>
<gene>
    <name evidence="3" type="ORF">J2S76_004627</name>
</gene>